<evidence type="ECO:0000313" key="2">
    <source>
        <dbReference type="Proteomes" id="UP000766595"/>
    </source>
</evidence>
<dbReference type="RefSeq" id="WP_261971783.1">
    <property type="nucleotide sequence ID" value="NZ_JAHHZF010000029.1"/>
</dbReference>
<evidence type="ECO:0000313" key="1">
    <source>
        <dbReference type="EMBL" id="MBT9293296.1"/>
    </source>
</evidence>
<reference evidence="1 2" key="1">
    <citation type="submission" date="2021-06" db="EMBL/GenBank/DDBJ databases">
        <authorList>
            <person name="Grouzdev D.S."/>
            <person name="Koziaeva V."/>
        </authorList>
    </citation>
    <scope>NUCLEOTIDE SEQUENCE [LARGE SCALE GENOMIC DNA]</scope>
    <source>
        <strain evidence="1 2">22</strain>
    </source>
</reference>
<organism evidence="1 2">
    <name type="scientific">Prosthecodimorpha staleyi</name>
    <dbReference type="NCBI Taxonomy" id="2840188"/>
    <lineage>
        <taxon>Bacteria</taxon>
        <taxon>Pseudomonadati</taxon>
        <taxon>Pseudomonadota</taxon>
        <taxon>Alphaproteobacteria</taxon>
        <taxon>Hyphomicrobiales</taxon>
        <taxon>Ancalomicrobiaceae</taxon>
        <taxon>Prosthecodimorpha</taxon>
    </lineage>
</organism>
<protein>
    <submittedName>
        <fullName evidence="1">Uncharacterized protein</fullName>
    </submittedName>
</protein>
<proteinExistence type="predicted"/>
<dbReference type="EMBL" id="JAHHZF010000029">
    <property type="protein sequence ID" value="MBT9293296.1"/>
    <property type="molecule type" value="Genomic_DNA"/>
</dbReference>
<sequence>MTTTATPPALVEAMLAALPESEQTFARIDFGASVYARGNPLLNALMIGTGASQADIDAFFIAAAAR</sequence>
<dbReference type="Proteomes" id="UP000766595">
    <property type="component" value="Unassembled WGS sequence"/>
</dbReference>
<accession>A0A947D938</accession>
<comment type="caution">
    <text evidence="1">The sequence shown here is derived from an EMBL/GenBank/DDBJ whole genome shotgun (WGS) entry which is preliminary data.</text>
</comment>
<dbReference type="AlphaFoldDB" id="A0A947D938"/>
<name>A0A947D938_9HYPH</name>
<keyword evidence="2" id="KW-1185">Reference proteome</keyword>
<gene>
    <name evidence="1" type="ORF">KL771_27840</name>
</gene>